<dbReference type="KEGG" id="ceu:A7L45_06210"/>
<gene>
    <name evidence="9" type="ORF">A7L45_06210</name>
</gene>
<dbReference type="Pfam" id="PF17676">
    <property type="entry name" value="Peptidase_S66C"/>
    <property type="match status" value="1"/>
</dbReference>
<name>A0A1J0GFD8_9CLOT</name>
<dbReference type="OrthoDB" id="9807329at2"/>
<dbReference type="GO" id="GO:0008236">
    <property type="term" value="F:serine-type peptidase activity"/>
    <property type="evidence" value="ECO:0007669"/>
    <property type="project" value="UniProtKB-KW"/>
</dbReference>
<evidence type="ECO:0000259" key="8">
    <source>
        <dbReference type="Pfam" id="PF17676"/>
    </source>
</evidence>
<feature type="domain" description="LD-carboxypeptidase N-terminal" evidence="7">
    <location>
        <begin position="12"/>
        <end position="127"/>
    </location>
</feature>
<reference evidence="10" key="1">
    <citation type="journal article" date="2016" name="Front. Microbiol.">
        <title>Complete Genome Sequence of Clostridium estertheticum DSM 8809, a Microbe Identified in Spoiled Vacuum Packed Beef.</title>
        <authorList>
            <person name="Yu Z."/>
            <person name="Gunn L."/>
            <person name="Brennan E."/>
            <person name="Reid R."/>
            <person name="Wall P.G."/>
            <person name="Gaora O.P."/>
            <person name="Hurley D."/>
            <person name="Bolton D."/>
            <person name="Fanning S."/>
        </authorList>
    </citation>
    <scope>NUCLEOTIDE SEQUENCE [LARGE SCALE GENOMIC DNA]</scope>
    <source>
        <strain evidence="10">DSM 8809</strain>
    </source>
</reference>
<dbReference type="InterPro" id="IPR040921">
    <property type="entry name" value="Peptidase_S66C"/>
</dbReference>
<evidence type="ECO:0000256" key="4">
    <source>
        <dbReference type="ARBA" id="ARBA00022801"/>
    </source>
</evidence>
<dbReference type="InterPro" id="IPR003507">
    <property type="entry name" value="S66_fam"/>
</dbReference>
<dbReference type="PIRSF" id="PIRSF028757">
    <property type="entry name" value="LD-carboxypeptidase"/>
    <property type="match status" value="1"/>
</dbReference>
<dbReference type="GO" id="GO:0004180">
    <property type="term" value="F:carboxypeptidase activity"/>
    <property type="evidence" value="ECO:0007669"/>
    <property type="project" value="UniProtKB-KW"/>
</dbReference>
<dbReference type="PANTHER" id="PTHR30237">
    <property type="entry name" value="MURAMOYLTETRAPEPTIDE CARBOXYPEPTIDASE"/>
    <property type="match status" value="1"/>
</dbReference>
<protein>
    <submittedName>
        <fullName evidence="9">LD-carboxypeptidase</fullName>
    </submittedName>
</protein>
<dbReference type="Gene3D" id="3.50.30.60">
    <property type="entry name" value="LD-carboxypeptidase A C-terminal domain-like"/>
    <property type="match status" value="1"/>
</dbReference>
<evidence type="ECO:0000256" key="1">
    <source>
        <dbReference type="ARBA" id="ARBA00010233"/>
    </source>
</evidence>
<dbReference type="CDD" id="cd07025">
    <property type="entry name" value="Peptidase_S66"/>
    <property type="match status" value="1"/>
</dbReference>
<evidence type="ECO:0000256" key="3">
    <source>
        <dbReference type="ARBA" id="ARBA00022670"/>
    </source>
</evidence>
<dbReference type="PANTHER" id="PTHR30237:SF2">
    <property type="entry name" value="MUREIN TETRAPEPTIDE CARBOXYPEPTIDASE"/>
    <property type="match status" value="1"/>
</dbReference>
<dbReference type="SUPFAM" id="SSF141986">
    <property type="entry name" value="LD-carboxypeptidase A C-terminal domain-like"/>
    <property type="match status" value="1"/>
</dbReference>
<evidence type="ECO:0000256" key="6">
    <source>
        <dbReference type="PIRSR" id="PIRSR028757-1"/>
    </source>
</evidence>
<keyword evidence="3" id="KW-0645">Protease</keyword>
<dbReference type="EMBL" id="CP015756">
    <property type="protein sequence ID" value="APC39688.1"/>
    <property type="molecule type" value="Genomic_DNA"/>
</dbReference>
<dbReference type="SUPFAM" id="SSF52317">
    <property type="entry name" value="Class I glutamine amidotransferase-like"/>
    <property type="match status" value="1"/>
</dbReference>
<proteinExistence type="inferred from homology"/>
<evidence type="ECO:0000259" key="7">
    <source>
        <dbReference type="Pfam" id="PF02016"/>
    </source>
</evidence>
<dbReference type="InterPro" id="IPR040449">
    <property type="entry name" value="Peptidase_S66_N"/>
</dbReference>
<dbReference type="InterPro" id="IPR029062">
    <property type="entry name" value="Class_I_gatase-like"/>
</dbReference>
<dbReference type="RefSeq" id="WP_071611981.1">
    <property type="nucleotide sequence ID" value="NZ_CP015756.1"/>
</dbReference>
<dbReference type="Gene3D" id="3.40.50.10740">
    <property type="entry name" value="Class I glutamine amidotransferase-like"/>
    <property type="match status" value="1"/>
</dbReference>
<dbReference type="Proteomes" id="UP000182569">
    <property type="component" value="Chromosome"/>
</dbReference>
<dbReference type="InterPro" id="IPR027461">
    <property type="entry name" value="Carboxypeptidase_A_C_sf"/>
</dbReference>
<keyword evidence="10" id="KW-1185">Reference proteome</keyword>
<organism evidence="9 10">
    <name type="scientific">Clostridium estertheticum subsp. estertheticum</name>
    <dbReference type="NCBI Taxonomy" id="1552"/>
    <lineage>
        <taxon>Bacteria</taxon>
        <taxon>Bacillati</taxon>
        <taxon>Bacillota</taxon>
        <taxon>Clostridia</taxon>
        <taxon>Eubacteriales</taxon>
        <taxon>Clostridiaceae</taxon>
        <taxon>Clostridium</taxon>
    </lineage>
</organism>
<keyword evidence="5" id="KW-0720">Serine protease</keyword>
<dbReference type="AlphaFoldDB" id="A0A1J0GFD8"/>
<accession>A0A1J0GFD8</accession>
<feature type="active site" description="Charge relay system" evidence="6">
    <location>
        <position position="205"/>
    </location>
</feature>
<dbReference type="STRING" id="1552.A7L45_06210"/>
<comment type="similarity">
    <text evidence="1">Belongs to the peptidase S66 family.</text>
</comment>
<evidence type="ECO:0000313" key="9">
    <source>
        <dbReference type="EMBL" id="APC39688.1"/>
    </source>
</evidence>
<dbReference type="GO" id="GO:0006508">
    <property type="term" value="P:proteolysis"/>
    <property type="evidence" value="ECO:0007669"/>
    <property type="project" value="UniProtKB-KW"/>
</dbReference>
<feature type="domain" description="LD-carboxypeptidase C-terminal" evidence="8">
    <location>
        <begin position="174"/>
        <end position="290"/>
    </location>
</feature>
<feature type="active site" description="Nucleophile" evidence="6">
    <location>
        <position position="108"/>
    </location>
</feature>
<dbReference type="InterPro" id="IPR027478">
    <property type="entry name" value="LdcA_N"/>
</dbReference>
<dbReference type="Pfam" id="PF02016">
    <property type="entry name" value="Peptidase_S66"/>
    <property type="match status" value="1"/>
</dbReference>
<evidence type="ECO:0000256" key="5">
    <source>
        <dbReference type="ARBA" id="ARBA00022825"/>
    </source>
</evidence>
<sequence>MIGKRLRFGDTIGLISPASPENIEAIKKAILFLNNLGFNVIEGKHLYDRWGYLAGRDKDRASDIMEMFENKAVDMILCVRGGYGSSRLLPYLDYDIIKKNPKIFAGFSDITVFLNAFYEKCELTTFHSPMGTSNLEDMVTFKSFMFTFMEGYKPYTIKNPDEFKTSCINPGIAKGNLIGGNLGLICNSLGTPYEIDMKDKILFIEEVNEAPYRVDRILTQLLLSNKLKQCKGIILGQFKACDLPHYERSLTLEEVLEDRLYNLDIPMFSGFCSGHDYPKLTIPIGARVRMDAELGIISILDAVVE</sequence>
<evidence type="ECO:0000256" key="2">
    <source>
        <dbReference type="ARBA" id="ARBA00022645"/>
    </source>
</evidence>
<keyword evidence="2 9" id="KW-0121">Carboxypeptidase</keyword>
<keyword evidence="4" id="KW-0378">Hydrolase</keyword>
<evidence type="ECO:0000313" key="10">
    <source>
        <dbReference type="Proteomes" id="UP000182569"/>
    </source>
</evidence>
<feature type="active site" description="Charge relay system" evidence="6">
    <location>
        <position position="275"/>
    </location>
</feature>